<comment type="caution">
    <text evidence="1">The sequence shown here is derived from an EMBL/GenBank/DDBJ whole genome shotgun (WGS) entry which is preliminary data.</text>
</comment>
<sequence length="157" mass="17372">MTDDPKPPPEIDRATITTMQMMVRGAVNDRHVTVGEAAELVRGYCYARHPALPATALSAAVDYVLMSLQLLRPVPFSVERDGREYSEVSPHHLAQHIGYMFRFDERGKPYGAASLKEDLASVAALYLVRHMTARGYIVLAPKQTKVASSAGNHWPKP</sequence>
<evidence type="ECO:0000313" key="1">
    <source>
        <dbReference type="EMBL" id="MBR0653659.1"/>
    </source>
</evidence>
<protein>
    <submittedName>
        <fullName evidence="1">Uncharacterized protein</fullName>
    </submittedName>
</protein>
<keyword evidence="2" id="KW-1185">Reference proteome</keyword>
<reference evidence="1" key="1">
    <citation type="submission" date="2020-01" db="EMBL/GenBank/DDBJ databases">
        <authorList>
            <person name="Rat A."/>
        </authorList>
    </citation>
    <scope>NUCLEOTIDE SEQUENCE</scope>
    <source>
        <strain evidence="1">LMG 28251</strain>
    </source>
</reference>
<gene>
    <name evidence="1" type="ORF">GXW79_01060</name>
</gene>
<proteinExistence type="predicted"/>
<name>A0AAF1JUD7_9PROT</name>
<organism evidence="1 2">
    <name type="scientific">Plastoroseomonas arctica</name>
    <dbReference type="NCBI Taxonomy" id="1509237"/>
    <lineage>
        <taxon>Bacteria</taxon>
        <taxon>Pseudomonadati</taxon>
        <taxon>Pseudomonadota</taxon>
        <taxon>Alphaproteobacteria</taxon>
        <taxon>Acetobacterales</taxon>
        <taxon>Acetobacteraceae</taxon>
        <taxon>Plastoroseomonas</taxon>
    </lineage>
</organism>
<dbReference type="EMBL" id="JAAEDH010000001">
    <property type="protein sequence ID" value="MBR0653659.1"/>
    <property type="molecule type" value="Genomic_DNA"/>
</dbReference>
<accession>A0AAF1JUD7</accession>
<dbReference type="AlphaFoldDB" id="A0AAF1JUD7"/>
<reference evidence="1" key="2">
    <citation type="journal article" date="2021" name="Syst. Appl. Microbiol.">
        <title>Roseomonas hellenica sp. nov., isolated from roots of wild-growing Alkanna tinctoria.</title>
        <authorList>
            <person name="Rat A."/>
            <person name="Naranjo H.D."/>
            <person name="Lebbe L."/>
            <person name="Cnockaert M."/>
            <person name="Krigas N."/>
            <person name="Grigoriadou K."/>
            <person name="Maloupa E."/>
            <person name="Willems A."/>
        </authorList>
    </citation>
    <scope>NUCLEOTIDE SEQUENCE</scope>
    <source>
        <strain evidence="1">LMG 28251</strain>
    </source>
</reference>
<evidence type="ECO:0000313" key="2">
    <source>
        <dbReference type="Proteomes" id="UP001196068"/>
    </source>
</evidence>
<dbReference type="Proteomes" id="UP001196068">
    <property type="component" value="Unassembled WGS sequence"/>
</dbReference>
<dbReference type="RefSeq" id="WP_211872352.1">
    <property type="nucleotide sequence ID" value="NZ_JAAEDH010000001.1"/>
</dbReference>